<comment type="function">
    <text evidence="7">May act as a negative regulator of salt tolerance.</text>
</comment>
<feature type="compositionally biased region" description="Acidic residues" evidence="8">
    <location>
        <begin position="183"/>
        <end position="196"/>
    </location>
</feature>
<reference evidence="9" key="1">
    <citation type="submission" date="2022-07" db="EMBL/GenBank/DDBJ databases">
        <title>Genome Sequence of Leucocoprinus birnbaumii.</title>
        <authorList>
            <person name="Buettner E."/>
        </authorList>
    </citation>
    <scope>NUCLEOTIDE SEQUENCE</scope>
    <source>
        <strain evidence="9">VT141</strain>
    </source>
</reference>
<keyword evidence="10" id="KW-1185">Reference proteome</keyword>
<feature type="coiled-coil region" evidence="7">
    <location>
        <begin position="348"/>
        <end position="375"/>
    </location>
</feature>
<feature type="compositionally biased region" description="Acidic residues" evidence="8">
    <location>
        <begin position="277"/>
        <end position="320"/>
    </location>
</feature>
<evidence type="ECO:0000256" key="2">
    <source>
        <dbReference type="ARBA" id="ARBA00007112"/>
    </source>
</evidence>
<comment type="subcellular location">
    <subcellularLocation>
        <location evidence="1 7">Cytoplasm</location>
    </subcellularLocation>
</comment>
<evidence type="ECO:0000313" key="10">
    <source>
        <dbReference type="Proteomes" id="UP001213000"/>
    </source>
</evidence>
<dbReference type="InterPro" id="IPR025279">
    <property type="entry name" value="NST1"/>
</dbReference>
<comment type="caution">
    <text evidence="9">The sequence shown here is derived from an EMBL/GenBank/DDBJ whole genome shotgun (WGS) entry which is preliminary data.</text>
</comment>
<dbReference type="AlphaFoldDB" id="A0AAD5YWU6"/>
<proteinExistence type="inferred from homology"/>
<name>A0AAD5YWU6_9AGAR</name>
<organism evidence="9 10">
    <name type="scientific">Leucocoprinus birnbaumii</name>
    <dbReference type="NCBI Taxonomy" id="56174"/>
    <lineage>
        <taxon>Eukaryota</taxon>
        <taxon>Fungi</taxon>
        <taxon>Dikarya</taxon>
        <taxon>Basidiomycota</taxon>
        <taxon>Agaricomycotina</taxon>
        <taxon>Agaricomycetes</taxon>
        <taxon>Agaricomycetidae</taxon>
        <taxon>Agaricales</taxon>
        <taxon>Agaricineae</taxon>
        <taxon>Agaricaceae</taxon>
        <taxon>Leucocoprinus</taxon>
    </lineage>
</organism>
<feature type="compositionally biased region" description="Polar residues" evidence="8">
    <location>
        <begin position="198"/>
        <end position="213"/>
    </location>
</feature>
<comment type="similarity">
    <text evidence="2 7">Belongs to the NST1 family.</text>
</comment>
<dbReference type="Pfam" id="PF13945">
    <property type="entry name" value="NST1"/>
    <property type="match status" value="1"/>
</dbReference>
<keyword evidence="4 7" id="KW-0963">Cytoplasm</keyword>
<keyword evidence="5 7" id="KW-0346">Stress response</keyword>
<sequence>MGRDELFAMKQGYPDTTRIGTSLPKETERIKAFWLGLSEKERKNLVIIEKNAVIGKMKEQQKHSCQAAIEEELEVLYDAYYNGLEQYTNDEERHAISNDSVLSFPESSFPPGNIRTYQEDPIALAISPSDINNKDVECQLHEHTHSPHPLQPNHDVVVTELESEHEIILERQGQDYKHKDGQSVEEEEEDCCDESVTDGRQSSKPETYATRTDITTRKGKIRRQPDPFLPSSENFIVSGPGNILTVADDMLRGDGQKFLEMMEQLAERRMQREVEALGDLDADSSSTEEDSIVDEGEGIDEGDADSDSETSDTSDSEVVSDEQKAKEGKRMFSLFATRMFEQRIIQGIREQDRTIQKQIQLLKDLESRYSRWESNRK</sequence>
<feature type="region of interest" description="Disordered" evidence="8">
    <location>
        <begin position="277"/>
        <end position="326"/>
    </location>
</feature>
<evidence type="ECO:0000256" key="5">
    <source>
        <dbReference type="ARBA" id="ARBA00023016"/>
    </source>
</evidence>
<evidence type="ECO:0000256" key="1">
    <source>
        <dbReference type="ARBA" id="ARBA00004496"/>
    </source>
</evidence>
<gene>
    <name evidence="9" type="ORF">NP233_g5327</name>
</gene>
<evidence type="ECO:0000256" key="4">
    <source>
        <dbReference type="ARBA" id="ARBA00022490"/>
    </source>
</evidence>
<accession>A0AAD5YWU6</accession>
<evidence type="ECO:0000256" key="3">
    <source>
        <dbReference type="ARBA" id="ARBA00020733"/>
    </source>
</evidence>
<protein>
    <recommendedName>
        <fullName evidence="3 7">Stress response protein NST1</fullName>
    </recommendedName>
</protein>
<evidence type="ECO:0000256" key="8">
    <source>
        <dbReference type="SAM" id="MobiDB-lite"/>
    </source>
</evidence>
<evidence type="ECO:0000313" key="9">
    <source>
        <dbReference type="EMBL" id="KAJ3569019.1"/>
    </source>
</evidence>
<evidence type="ECO:0000256" key="6">
    <source>
        <dbReference type="ARBA" id="ARBA00023054"/>
    </source>
</evidence>
<dbReference type="EMBL" id="JANIEX010000311">
    <property type="protein sequence ID" value="KAJ3569019.1"/>
    <property type="molecule type" value="Genomic_DNA"/>
</dbReference>
<feature type="region of interest" description="Disordered" evidence="8">
    <location>
        <begin position="170"/>
        <end position="234"/>
    </location>
</feature>
<keyword evidence="6 7" id="KW-0175">Coiled coil</keyword>
<dbReference type="GO" id="GO:0005737">
    <property type="term" value="C:cytoplasm"/>
    <property type="evidence" value="ECO:0007669"/>
    <property type="project" value="UniProtKB-SubCell"/>
</dbReference>
<dbReference type="Proteomes" id="UP001213000">
    <property type="component" value="Unassembled WGS sequence"/>
</dbReference>
<evidence type="ECO:0000256" key="7">
    <source>
        <dbReference type="RuleBase" id="RU049441"/>
    </source>
</evidence>
<feature type="compositionally biased region" description="Basic and acidic residues" evidence="8">
    <location>
        <begin position="170"/>
        <end position="182"/>
    </location>
</feature>